<dbReference type="InterPro" id="IPR005225">
    <property type="entry name" value="Small_GTP-bd"/>
</dbReference>
<evidence type="ECO:0000256" key="8">
    <source>
        <dbReference type="ARBA" id="ARBA00031615"/>
    </source>
</evidence>
<dbReference type="CDD" id="cd04171">
    <property type="entry name" value="SelB"/>
    <property type="match status" value="1"/>
</dbReference>
<dbReference type="InterPro" id="IPR004535">
    <property type="entry name" value="Transl_elong_SelB"/>
</dbReference>
<keyword evidence="4" id="KW-0547">Nucleotide-binding</keyword>
<feature type="domain" description="Tr-type G" evidence="9">
    <location>
        <begin position="3"/>
        <end position="175"/>
    </location>
</feature>
<dbReference type="Proteomes" id="UP000243524">
    <property type="component" value="Unassembled WGS sequence"/>
</dbReference>
<dbReference type="PANTHER" id="PTHR43721:SF11">
    <property type="entry name" value="SELENOCYSTEINE-SPECIFIC ELONGATION FACTOR"/>
    <property type="match status" value="1"/>
</dbReference>
<accession>A0A2I0QWK7</accession>
<dbReference type="InterPro" id="IPR027417">
    <property type="entry name" value="P-loop_NTPase"/>
</dbReference>
<keyword evidence="3" id="KW-0963">Cytoplasm</keyword>
<dbReference type="PANTHER" id="PTHR43721">
    <property type="entry name" value="ELONGATION FACTOR TU-RELATED"/>
    <property type="match status" value="1"/>
</dbReference>
<proteinExistence type="predicted"/>
<keyword evidence="5" id="KW-0648">Protein biosynthesis</keyword>
<dbReference type="InterPro" id="IPR000795">
    <property type="entry name" value="T_Tr_GTP-bd_dom"/>
</dbReference>
<dbReference type="InterPro" id="IPR036388">
    <property type="entry name" value="WH-like_DNA-bd_sf"/>
</dbReference>
<evidence type="ECO:0000256" key="4">
    <source>
        <dbReference type="ARBA" id="ARBA00022741"/>
    </source>
</evidence>
<comment type="function">
    <text evidence="7">Translation factor necessary for the incorporation of selenocysteine into proteins. It probably replaces EF-Tu for the insertion of selenocysteine directed by the UGA codon. SelB binds GTP and GDP.</text>
</comment>
<dbReference type="GO" id="GO:0003723">
    <property type="term" value="F:RNA binding"/>
    <property type="evidence" value="ECO:0007669"/>
    <property type="project" value="InterPro"/>
</dbReference>
<dbReference type="InterPro" id="IPR009001">
    <property type="entry name" value="Transl_elong_EF1A/Init_IF2_C"/>
</dbReference>
<evidence type="ECO:0000256" key="6">
    <source>
        <dbReference type="ARBA" id="ARBA00023134"/>
    </source>
</evidence>
<dbReference type="Gene3D" id="1.10.10.2770">
    <property type="match status" value="1"/>
</dbReference>
<dbReference type="InterPro" id="IPR057335">
    <property type="entry name" value="Beta-barrel_SelB"/>
</dbReference>
<dbReference type="SUPFAM" id="SSF50465">
    <property type="entry name" value="EF-Tu/eEF-1alpha/eIF2-gamma C-terminal domain"/>
    <property type="match status" value="1"/>
</dbReference>
<gene>
    <name evidence="10" type="primary">selB</name>
    <name evidence="10" type="ORF">CEY16_02900</name>
</gene>
<evidence type="ECO:0000313" key="10">
    <source>
        <dbReference type="EMBL" id="PKR78721.1"/>
    </source>
</evidence>
<dbReference type="SUPFAM" id="SSF46785">
    <property type="entry name" value="Winged helix' DNA-binding domain"/>
    <property type="match status" value="2"/>
</dbReference>
<dbReference type="GO" id="GO:0003924">
    <property type="term" value="F:GTPase activity"/>
    <property type="evidence" value="ECO:0007669"/>
    <property type="project" value="InterPro"/>
</dbReference>
<sequence>MDKKYYTIGMAGHIDHGKTELTKALTGIDTDRLKEEKERKISIELGYAPLVDNDEYSISIIDVPGHEKFIRQMIAGVAGIDITILVIAGDEGVMPQTIEHLEILTHLEISECIIVTTKMDKVEAEMKELLREDIKSNTKDTIFEDAPLFEVDSLSMSGIFELKEYLLSKINELPTKSANGVFRLPIDQVFQVHGVGTVVRGTVFEGTVSMNDQLTLYPSQKKVQVRNIQQFNQSVERSYAGNRTALALKGVQVKEIERGDVLTDVDNQRVTNRIDVKLNSSPHLKNDIKQRAPIKFHTGTSETYGRIIFFDRNVLNEPRETLYAQIELNEEIYCSRGDRFILRRATPVETIGGGEIVNPTAEKHRFGKQTSLQIEEESKATPEEVLLHELREQPGSDIKALEEKLSLPIDELKSLLEKLQTDGSIVEVKEKYFTVSWIGQRKQYLQQQLTEAHKIYMMRPGLPKSEVVQRLSLTKNASLAIIDYLLDENFLKSDGQYVALPNFKPEVPEEYAKRVETGLDQLKKDGLKVESIDRYFAQKDETIRTEIIKYLIRNQDLIELDNNLYLHKDNYLQAIQGLKNNTDESFETSDAKDYLGVSRKYLIPLLDRMDEEGYTRREESKRYWLK</sequence>
<dbReference type="RefSeq" id="WP_101330464.1">
    <property type="nucleotide sequence ID" value="NZ_PJNH01000001.1"/>
</dbReference>
<dbReference type="OrthoDB" id="9804504at2"/>
<dbReference type="GO" id="GO:0005737">
    <property type="term" value="C:cytoplasm"/>
    <property type="evidence" value="ECO:0007669"/>
    <property type="project" value="UniProtKB-SubCell"/>
</dbReference>
<dbReference type="NCBIfam" id="TIGR00231">
    <property type="entry name" value="small_GTP"/>
    <property type="match status" value="1"/>
</dbReference>
<evidence type="ECO:0000259" key="9">
    <source>
        <dbReference type="PROSITE" id="PS51722"/>
    </source>
</evidence>
<dbReference type="InterPro" id="IPR036390">
    <property type="entry name" value="WH_DNA-bd_sf"/>
</dbReference>
<dbReference type="InterPro" id="IPR004161">
    <property type="entry name" value="EFTu-like_2"/>
</dbReference>
<organism evidence="10 11">
    <name type="scientific">Halalkalibacillus sediminis</name>
    <dbReference type="NCBI Taxonomy" id="2018042"/>
    <lineage>
        <taxon>Bacteria</taxon>
        <taxon>Bacillati</taxon>
        <taxon>Bacillota</taxon>
        <taxon>Bacilli</taxon>
        <taxon>Bacillales</taxon>
        <taxon>Bacillaceae</taxon>
        <taxon>Halalkalibacillus</taxon>
    </lineage>
</organism>
<dbReference type="GO" id="GO:0005525">
    <property type="term" value="F:GTP binding"/>
    <property type="evidence" value="ECO:0007669"/>
    <property type="project" value="UniProtKB-KW"/>
</dbReference>
<evidence type="ECO:0000313" key="11">
    <source>
        <dbReference type="Proteomes" id="UP000243524"/>
    </source>
</evidence>
<evidence type="ECO:0000256" key="3">
    <source>
        <dbReference type="ARBA" id="ARBA00022490"/>
    </source>
</evidence>
<dbReference type="Pfam" id="PF09107">
    <property type="entry name" value="WHD_3rd_SelB"/>
    <property type="match status" value="1"/>
</dbReference>
<dbReference type="Gene3D" id="2.40.30.10">
    <property type="entry name" value="Translation factors"/>
    <property type="match status" value="1"/>
</dbReference>
<comment type="subcellular location">
    <subcellularLocation>
        <location evidence="1">Cytoplasm</location>
    </subcellularLocation>
</comment>
<evidence type="ECO:0000256" key="1">
    <source>
        <dbReference type="ARBA" id="ARBA00004496"/>
    </source>
</evidence>
<dbReference type="GO" id="GO:0003746">
    <property type="term" value="F:translation elongation factor activity"/>
    <property type="evidence" value="ECO:0007669"/>
    <property type="project" value="UniProtKB-KW"/>
</dbReference>
<evidence type="ECO:0000256" key="5">
    <source>
        <dbReference type="ARBA" id="ARBA00022917"/>
    </source>
</evidence>
<name>A0A2I0QWK7_9BACI</name>
<comment type="caution">
    <text evidence="10">The sequence shown here is derived from an EMBL/GenBank/DDBJ whole genome shotgun (WGS) entry which is preliminary data.</text>
</comment>
<keyword evidence="6" id="KW-0342">GTP-binding</keyword>
<keyword evidence="10" id="KW-0251">Elongation factor</keyword>
<dbReference type="PROSITE" id="PS51722">
    <property type="entry name" value="G_TR_2"/>
    <property type="match status" value="1"/>
</dbReference>
<dbReference type="EMBL" id="PJNH01000001">
    <property type="protein sequence ID" value="PKR78721.1"/>
    <property type="molecule type" value="Genomic_DNA"/>
</dbReference>
<evidence type="ECO:0000256" key="2">
    <source>
        <dbReference type="ARBA" id="ARBA00015953"/>
    </source>
</evidence>
<evidence type="ECO:0000256" key="7">
    <source>
        <dbReference type="ARBA" id="ARBA00025526"/>
    </source>
</evidence>
<dbReference type="CDD" id="cd15491">
    <property type="entry name" value="selB_III"/>
    <property type="match status" value="1"/>
</dbReference>
<dbReference type="Gene3D" id="1.10.10.10">
    <property type="entry name" value="Winged helix-like DNA-binding domain superfamily/Winged helix DNA-binding domain"/>
    <property type="match status" value="1"/>
</dbReference>
<reference evidence="10 11" key="1">
    <citation type="submission" date="2017-06" db="EMBL/GenBank/DDBJ databases">
        <title>the draft geome sequence of Illustriluteabacillus marina B3227.</title>
        <authorList>
            <person name="He R.-H."/>
            <person name="Du Z.-J."/>
        </authorList>
    </citation>
    <scope>NUCLEOTIDE SEQUENCE [LARGE SCALE GENOMIC DNA]</scope>
    <source>
        <strain evidence="10 11">B3227</strain>
    </source>
</reference>
<dbReference type="Gene3D" id="3.40.50.300">
    <property type="entry name" value="P-loop containing nucleotide triphosphate hydrolases"/>
    <property type="match status" value="1"/>
</dbReference>
<dbReference type="SUPFAM" id="SSF52540">
    <property type="entry name" value="P-loop containing nucleoside triphosphate hydrolases"/>
    <property type="match status" value="1"/>
</dbReference>
<dbReference type="Pfam" id="PF09106">
    <property type="entry name" value="WHD_2nd_SelB"/>
    <property type="match status" value="1"/>
</dbReference>
<protein>
    <recommendedName>
        <fullName evidence="2">Selenocysteine-specific elongation factor</fullName>
    </recommendedName>
    <alternativeName>
        <fullName evidence="8">SelB translation factor</fullName>
    </alternativeName>
</protein>
<dbReference type="Pfam" id="PF00009">
    <property type="entry name" value="GTP_EFTU"/>
    <property type="match status" value="1"/>
</dbReference>
<dbReference type="GO" id="GO:0001514">
    <property type="term" value="P:selenocysteine incorporation"/>
    <property type="evidence" value="ECO:0007669"/>
    <property type="project" value="InterPro"/>
</dbReference>
<dbReference type="PRINTS" id="PR00315">
    <property type="entry name" value="ELONGATNFCT"/>
</dbReference>
<dbReference type="SUPFAM" id="SSF50447">
    <property type="entry name" value="Translation proteins"/>
    <property type="match status" value="1"/>
</dbReference>
<keyword evidence="11" id="KW-1185">Reference proteome</keyword>
<dbReference type="AlphaFoldDB" id="A0A2I0QWK7"/>
<dbReference type="InterPro" id="IPR050055">
    <property type="entry name" value="EF-Tu_GTPase"/>
</dbReference>
<dbReference type="Pfam" id="PF25461">
    <property type="entry name" value="Beta-barrel_SelB"/>
    <property type="match status" value="1"/>
</dbReference>
<dbReference type="InterPro" id="IPR015191">
    <property type="entry name" value="SelB_WHD4"/>
</dbReference>
<dbReference type="InterPro" id="IPR015190">
    <property type="entry name" value="Elong_fac_SelB-wing-hlx_typ-2"/>
</dbReference>
<dbReference type="CDD" id="cd03696">
    <property type="entry name" value="SelB_II"/>
    <property type="match status" value="1"/>
</dbReference>
<dbReference type="InterPro" id="IPR009000">
    <property type="entry name" value="Transl_B-barrel_sf"/>
</dbReference>
<dbReference type="NCBIfam" id="TIGR00475">
    <property type="entry name" value="selB"/>
    <property type="match status" value="1"/>
</dbReference>
<dbReference type="Pfam" id="PF03144">
    <property type="entry name" value="GTP_EFTU_D2"/>
    <property type="match status" value="1"/>
</dbReference>